<organism evidence="1 2">
    <name type="scientific">Haematococcus lacustris</name>
    <name type="common">Green alga</name>
    <name type="synonym">Haematococcus pluvialis</name>
    <dbReference type="NCBI Taxonomy" id="44745"/>
    <lineage>
        <taxon>Eukaryota</taxon>
        <taxon>Viridiplantae</taxon>
        <taxon>Chlorophyta</taxon>
        <taxon>core chlorophytes</taxon>
        <taxon>Chlorophyceae</taxon>
        <taxon>CS clade</taxon>
        <taxon>Chlamydomonadales</taxon>
        <taxon>Haematococcaceae</taxon>
        <taxon>Haematococcus</taxon>
    </lineage>
</organism>
<dbReference type="AlphaFoldDB" id="A0A699ZQ15"/>
<protein>
    <submittedName>
        <fullName evidence="1">Uncharacterized protein</fullName>
    </submittedName>
</protein>
<dbReference type="Proteomes" id="UP000485058">
    <property type="component" value="Unassembled WGS sequence"/>
</dbReference>
<keyword evidence="2" id="KW-1185">Reference proteome</keyword>
<evidence type="ECO:0000313" key="2">
    <source>
        <dbReference type="Proteomes" id="UP000485058"/>
    </source>
</evidence>
<proteinExistence type="predicted"/>
<sequence>MGAEMYMPTYSDYSDTYSDTLWTLSLGHSDRTVVPLLLLQGRGCVICNPNCCWARALGACSRSFLKPNA</sequence>
<gene>
    <name evidence="1" type="ORF">HaLaN_22817</name>
</gene>
<comment type="caution">
    <text evidence="1">The sequence shown here is derived from an EMBL/GenBank/DDBJ whole genome shotgun (WGS) entry which is preliminary data.</text>
</comment>
<name>A0A699ZQ15_HAELA</name>
<evidence type="ECO:0000313" key="1">
    <source>
        <dbReference type="EMBL" id="GFH24937.1"/>
    </source>
</evidence>
<accession>A0A699ZQ15</accession>
<feature type="non-terminal residue" evidence="1">
    <location>
        <position position="69"/>
    </location>
</feature>
<reference evidence="1 2" key="1">
    <citation type="submission" date="2020-02" db="EMBL/GenBank/DDBJ databases">
        <title>Draft genome sequence of Haematococcus lacustris strain NIES-144.</title>
        <authorList>
            <person name="Morimoto D."/>
            <person name="Nakagawa S."/>
            <person name="Yoshida T."/>
            <person name="Sawayama S."/>
        </authorList>
    </citation>
    <scope>NUCLEOTIDE SEQUENCE [LARGE SCALE GENOMIC DNA]</scope>
    <source>
        <strain evidence="1 2">NIES-144</strain>
    </source>
</reference>
<dbReference type="EMBL" id="BLLF01002673">
    <property type="protein sequence ID" value="GFH24937.1"/>
    <property type="molecule type" value="Genomic_DNA"/>
</dbReference>